<evidence type="ECO:0000256" key="1">
    <source>
        <dbReference type="SAM" id="Phobius"/>
    </source>
</evidence>
<feature type="transmembrane region" description="Helical" evidence="1">
    <location>
        <begin position="265"/>
        <end position="291"/>
    </location>
</feature>
<gene>
    <name evidence="2" type="ORF">OKA05_12075</name>
</gene>
<sequence length="394" mass="44674">MSHDSPTSAASLSFWLERQRYDRVIEEGHRLLAQSPEDPDLHRLLAIAHWMLDDRRSAEHHLRETLRLRPDDESSLSLLALIGSSSLGSRKSDRHAMEALALDPESITAWHALASSSIGDDPAFSMRCSHRMLELDPRNIEARILLFIAIAVTMEEKMPGWHLQAERWLREALAIEPENADVHALLGDHLLSVPQRRKEGEAHLQQAIAIDPMSSLAPAWRESLASKRDFFLKLMVLPRKIGTGIIKAMGRSLSRFPLLLLLGQFYLVVFVLCLMGLIFWGIFLWPVIWLYRKYVVQGDHLRAGLASSGKRWLGWLVPAPAWLRRIVMLFALVGWWRLVPEIFAGIGRLHPGLHCGNVVAIGGTILLLACVGLFFWLEFRASRRRKEMAGFPPL</sequence>
<dbReference type="SUPFAM" id="SSF48452">
    <property type="entry name" value="TPR-like"/>
    <property type="match status" value="1"/>
</dbReference>
<evidence type="ECO:0000313" key="3">
    <source>
        <dbReference type="Proteomes" id="UP001320876"/>
    </source>
</evidence>
<keyword evidence="1" id="KW-0812">Transmembrane</keyword>
<protein>
    <recommendedName>
        <fullName evidence="4">Tetratricopeptide repeat protein</fullName>
    </recommendedName>
</protein>
<proteinExistence type="predicted"/>
<reference evidence="2 3" key="1">
    <citation type="submission" date="2022-10" db="EMBL/GenBank/DDBJ databases">
        <title>Luteolibacter arcticus strain CCTCC AB 2014275, whole genome shotgun sequencing project.</title>
        <authorList>
            <person name="Zhao G."/>
            <person name="Shen L."/>
        </authorList>
    </citation>
    <scope>NUCLEOTIDE SEQUENCE [LARGE SCALE GENOMIC DNA]</scope>
    <source>
        <strain evidence="2 3">CCTCC AB 2014275</strain>
    </source>
</reference>
<dbReference type="RefSeq" id="WP_264487398.1">
    <property type="nucleotide sequence ID" value="NZ_JAPDDT010000004.1"/>
</dbReference>
<feature type="transmembrane region" description="Helical" evidence="1">
    <location>
        <begin position="312"/>
        <end position="338"/>
    </location>
</feature>
<name>A0ABT3GIF9_9BACT</name>
<organism evidence="2 3">
    <name type="scientific">Luteolibacter arcticus</name>
    <dbReference type="NCBI Taxonomy" id="1581411"/>
    <lineage>
        <taxon>Bacteria</taxon>
        <taxon>Pseudomonadati</taxon>
        <taxon>Verrucomicrobiota</taxon>
        <taxon>Verrucomicrobiia</taxon>
        <taxon>Verrucomicrobiales</taxon>
        <taxon>Verrucomicrobiaceae</taxon>
        <taxon>Luteolibacter</taxon>
    </lineage>
</organism>
<evidence type="ECO:0000313" key="2">
    <source>
        <dbReference type="EMBL" id="MCW1923293.1"/>
    </source>
</evidence>
<comment type="caution">
    <text evidence="2">The sequence shown here is derived from an EMBL/GenBank/DDBJ whole genome shotgun (WGS) entry which is preliminary data.</text>
</comment>
<evidence type="ECO:0008006" key="4">
    <source>
        <dbReference type="Google" id="ProtNLM"/>
    </source>
</evidence>
<dbReference type="Pfam" id="PF14559">
    <property type="entry name" value="TPR_19"/>
    <property type="match status" value="1"/>
</dbReference>
<dbReference type="InterPro" id="IPR011990">
    <property type="entry name" value="TPR-like_helical_dom_sf"/>
</dbReference>
<dbReference type="Proteomes" id="UP001320876">
    <property type="component" value="Unassembled WGS sequence"/>
</dbReference>
<feature type="transmembrane region" description="Helical" evidence="1">
    <location>
        <begin position="358"/>
        <end position="377"/>
    </location>
</feature>
<accession>A0ABT3GIF9</accession>
<dbReference type="EMBL" id="JAPDDT010000004">
    <property type="protein sequence ID" value="MCW1923293.1"/>
    <property type="molecule type" value="Genomic_DNA"/>
</dbReference>
<keyword evidence="1" id="KW-0472">Membrane</keyword>
<dbReference type="Gene3D" id="1.25.40.10">
    <property type="entry name" value="Tetratricopeptide repeat domain"/>
    <property type="match status" value="2"/>
</dbReference>
<keyword evidence="3" id="KW-1185">Reference proteome</keyword>
<keyword evidence="1" id="KW-1133">Transmembrane helix</keyword>